<sequence length="147" mass="17217">MWIYDEKLIKSLFVSMITQWIFSFVFFLVVLYFVGAVWSMLLFFLPIIALTNIFETLQYFAYAKGIFISDFELVLPGIGRRKFNAQELEKIILPRTGSRNRHSATFVFKKGSRSVMFSSLEKRQEIVELVSEFCPHVQVIDKSEKSH</sequence>
<dbReference type="AlphaFoldDB" id="A0A832I6K4"/>
<evidence type="ECO:0000256" key="1">
    <source>
        <dbReference type="SAM" id="Phobius"/>
    </source>
</evidence>
<organism evidence="2">
    <name type="scientific">Pseudothermotoga hypogea</name>
    <dbReference type="NCBI Taxonomy" id="57487"/>
    <lineage>
        <taxon>Bacteria</taxon>
        <taxon>Thermotogati</taxon>
        <taxon>Thermotogota</taxon>
        <taxon>Thermotogae</taxon>
        <taxon>Thermotogales</taxon>
        <taxon>Thermotogaceae</taxon>
        <taxon>Pseudothermotoga</taxon>
    </lineage>
</organism>
<comment type="caution">
    <text evidence="2">The sequence shown here is derived from an EMBL/GenBank/DDBJ whole genome shotgun (WGS) entry which is preliminary data.</text>
</comment>
<feature type="transmembrane region" description="Helical" evidence="1">
    <location>
        <begin position="12"/>
        <end position="34"/>
    </location>
</feature>
<keyword evidence="1" id="KW-0472">Membrane</keyword>
<accession>A0A832I6K4</accession>
<dbReference type="EMBL" id="DTKQ01000040">
    <property type="protein sequence ID" value="HGZ79386.1"/>
    <property type="molecule type" value="Genomic_DNA"/>
</dbReference>
<reference evidence="2" key="1">
    <citation type="journal article" date="2020" name="mSystems">
        <title>Genome- and Community-Level Interaction Insights into Carbon Utilization and Element Cycling Functions of Hydrothermarchaeota in Hydrothermal Sediment.</title>
        <authorList>
            <person name="Zhou Z."/>
            <person name="Liu Y."/>
            <person name="Xu W."/>
            <person name="Pan J."/>
            <person name="Luo Z.H."/>
            <person name="Li M."/>
        </authorList>
    </citation>
    <scope>NUCLEOTIDE SEQUENCE [LARGE SCALE GENOMIC DNA]</scope>
    <source>
        <strain evidence="2">SpSt-86</strain>
    </source>
</reference>
<keyword evidence="1" id="KW-1133">Transmembrane helix</keyword>
<name>A0A832I6K4_9THEM</name>
<gene>
    <name evidence="2" type="ORF">ENW55_05335</name>
</gene>
<evidence type="ECO:0000313" key="2">
    <source>
        <dbReference type="EMBL" id="HGZ79386.1"/>
    </source>
</evidence>
<protein>
    <submittedName>
        <fullName evidence="2">Uncharacterized protein</fullName>
    </submittedName>
</protein>
<keyword evidence="1" id="KW-0812">Transmembrane</keyword>
<proteinExistence type="predicted"/>